<feature type="signal peptide" evidence="1">
    <location>
        <begin position="1"/>
        <end position="27"/>
    </location>
</feature>
<organism evidence="2 3">
    <name type="scientific">Luteimicrobium subarcticum</name>
    <dbReference type="NCBI Taxonomy" id="620910"/>
    <lineage>
        <taxon>Bacteria</taxon>
        <taxon>Bacillati</taxon>
        <taxon>Actinomycetota</taxon>
        <taxon>Actinomycetes</taxon>
        <taxon>Micrococcales</taxon>
        <taxon>Luteimicrobium</taxon>
    </lineage>
</organism>
<dbReference type="RefSeq" id="WP_100350596.1">
    <property type="nucleotide sequence ID" value="NZ_PGTZ01000010.1"/>
</dbReference>
<dbReference type="InterPro" id="IPR008969">
    <property type="entry name" value="CarboxyPept-like_regulatory"/>
</dbReference>
<comment type="caution">
    <text evidence="2">The sequence shown here is derived from an EMBL/GenBank/DDBJ whole genome shotgun (WGS) entry which is preliminary data.</text>
</comment>
<dbReference type="GO" id="GO:0030246">
    <property type="term" value="F:carbohydrate binding"/>
    <property type="evidence" value="ECO:0007669"/>
    <property type="project" value="InterPro"/>
</dbReference>
<reference evidence="2 3" key="1">
    <citation type="submission" date="2017-11" db="EMBL/GenBank/DDBJ databases">
        <title>Genomic Encyclopedia of Archaeal and Bacterial Type Strains, Phase II (KMG-II): From Individual Species to Whole Genera.</title>
        <authorList>
            <person name="Goeker M."/>
        </authorList>
    </citation>
    <scope>NUCLEOTIDE SEQUENCE [LARGE SCALE GENOMIC DNA]</scope>
    <source>
        <strain evidence="2 3">DSM 22413</strain>
    </source>
</reference>
<evidence type="ECO:0000313" key="3">
    <source>
        <dbReference type="Proteomes" id="UP000231586"/>
    </source>
</evidence>
<gene>
    <name evidence="2" type="ORF">CLV34_2466</name>
</gene>
<evidence type="ECO:0000313" key="2">
    <source>
        <dbReference type="EMBL" id="PJI86548.1"/>
    </source>
</evidence>
<dbReference type="InterPro" id="IPR013784">
    <property type="entry name" value="Carb-bd-like_fold"/>
</dbReference>
<dbReference type="Gene3D" id="2.60.40.1120">
    <property type="entry name" value="Carboxypeptidase-like, regulatory domain"/>
    <property type="match status" value="1"/>
</dbReference>
<protein>
    <submittedName>
        <fullName evidence="2">Ig-like domain-containing protein</fullName>
    </submittedName>
</protein>
<keyword evidence="1" id="KW-0732">Signal</keyword>
<keyword evidence="3" id="KW-1185">Reference proteome</keyword>
<dbReference type="EMBL" id="PGTZ01000010">
    <property type="protein sequence ID" value="PJI86548.1"/>
    <property type="molecule type" value="Genomic_DNA"/>
</dbReference>
<dbReference type="Proteomes" id="UP000231586">
    <property type="component" value="Unassembled WGS sequence"/>
</dbReference>
<dbReference type="Pfam" id="PF13620">
    <property type="entry name" value="CarboxypepD_reg"/>
    <property type="match status" value="1"/>
</dbReference>
<proteinExistence type="predicted"/>
<dbReference type="SUPFAM" id="SSF49452">
    <property type="entry name" value="Starch-binding domain-like"/>
    <property type="match status" value="1"/>
</dbReference>
<dbReference type="OrthoDB" id="3771655at2"/>
<dbReference type="SUPFAM" id="SSF49464">
    <property type="entry name" value="Carboxypeptidase regulatory domain-like"/>
    <property type="match status" value="1"/>
</dbReference>
<evidence type="ECO:0000256" key="1">
    <source>
        <dbReference type="SAM" id="SignalP"/>
    </source>
</evidence>
<dbReference type="AlphaFoldDB" id="A0A2M8W6I9"/>
<sequence>MPTRLRLCLALASSALLVSSVATTATAETATSPTYASVQGTVVDETGSPVAGAQLVLQHGDSRYATSTDADGTYGLAGLASGSWVADFSADYVPDPRTLTLTAGTTTAAQPLVARPGATVSGRIVVAGGLPDGAVAYASLTVPGSQVERSASAAADGTWTTTGIPAGRTTVTLTAGGSETVTRTLDVAAGAATASTGTVTLRRAYDISGQVQLPEPIGPHDSLSSWRADLHAATSSGSPTGPTLRWVPMRLGAGDQWASYSLDGIVAGRYVVRVVETYQGTSRAALQKTVTVTNRDLDLGAPMISVGAPISGTAYDGSLTVLDEGEVTAFDVPCTGATPVLTYGVWGAVHRDGTFSVPTQRGHCYALTTAAPGYYFKGSEAVGDLLHVRAGTAHVKAHPRLWARVSGTSARLPYGQRSLIVHVTPYGRATSPDGGSITLRTGGRTIGSARVTHGRAVVRLSAPLLPGTRTISATWGGTTSYAPVNTSFTVRIAPVATHGTVSVGRATSAGATVTVRATTALRPAGPLILDVDYTRTARATAHLEGGVWVATVRMQHVPTGRHSVLLVRSGNGQVLSTSTVHRVTVSATRSGHWTFWR</sequence>
<name>A0A2M8W6I9_9MICO</name>
<accession>A0A2M8W6I9</accession>
<feature type="chain" id="PRO_5014883282" evidence="1">
    <location>
        <begin position="28"/>
        <end position="597"/>
    </location>
</feature>